<evidence type="ECO:0000256" key="1">
    <source>
        <dbReference type="SAM" id="MobiDB-lite"/>
    </source>
</evidence>
<comment type="caution">
    <text evidence="2">The sequence shown here is derived from an EMBL/GenBank/DDBJ whole genome shotgun (WGS) entry which is preliminary data.</text>
</comment>
<feature type="region of interest" description="Disordered" evidence="1">
    <location>
        <begin position="1"/>
        <end position="39"/>
    </location>
</feature>
<dbReference type="Proteomes" id="UP000554482">
    <property type="component" value="Unassembled WGS sequence"/>
</dbReference>
<dbReference type="AlphaFoldDB" id="A0A7J6WAD8"/>
<sequence>MSNGLPGLRLSRQLWPSTNRGRRNKFGRTKQLARQAVNKEHQRRALVEISPVLSNEEHHADSVLSANSPINSSYRQFEEGTSKQQDDHHSSLKRILVKDQSEEVVEISDSESCPTGFEKLSGNNSGVNFGKLIEQECCHLKSKEDVNVWVNGVIGTLAKEMGLSSTMGDQAVKSFFLRLGYAKLNERKNRELNEDERGVKNYELCNDELEGDKLLHS</sequence>
<reference evidence="2 3" key="1">
    <citation type="submission" date="2020-06" db="EMBL/GenBank/DDBJ databases">
        <title>Transcriptomic and genomic resources for Thalictrum thalictroides and T. hernandezii: Facilitating candidate gene discovery in an emerging model plant lineage.</title>
        <authorList>
            <person name="Arias T."/>
            <person name="Riano-Pachon D.M."/>
            <person name="Di Stilio V.S."/>
        </authorList>
    </citation>
    <scope>NUCLEOTIDE SEQUENCE [LARGE SCALE GENOMIC DNA]</scope>
    <source>
        <strain evidence="3">cv. WT478/WT964</strain>
        <tissue evidence="2">Leaves</tissue>
    </source>
</reference>
<organism evidence="2 3">
    <name type="scientific">Thalictrum thalictroides</name>
    <name type="common">Rue-anemone</name>
    <name type="synonym">Anemone thalictroides</name>
    <dbReference type="NCBI Taxonomy" id="46969"/>
    <lineage>
        <taxon>Eukaryota</taxon>
        <taxon>Viridiplantae</taxon>
        <taxon>Streptophyta</taxon>
        <taxon>Embryophyta</taxon>
        <taxon>Tracheophyta</taxon>
        <taxon>Spermatophyta</taxon>
        <taxon>Magnoliopsida</taxon>
        <taxon>Ranunculales</taxon>
        <taxon>Ranunculaceae</taxon>
        <taxon>Thalictroideae</taxon>
        <taxon>Thalictrum</taxon>
    </lineage>
</organism>
<dbReference type="EMBL" id="JABWDY010019528">
    <property type="protein sequence ID" value="KAF5193848.1"/>
    <property type="molecule type" value="Genomic_DNA"/>
</dbReference>
<name>A0A7J6WAD8_THATH</name>
<evidence type="ECO:0000313" key="2">
    <source>
        <dbReference type="EMBL" id="KAF5193848.1"/>
    </source>
</evidence>
<accession>A0A7J6WAD8</accession>
<protein>
    <submittedName>
        <fullName evidence="2">Uncharacterized protein</fullName>
    </submittedName>
</protein>
<gene>
    <name evidence="2" type="ORF">FRX31_016572</name>
</gene>
<keyword evidence="3" id="KW-1185">Reference proteome</keyword>
<evidence type="ECO:0000313" key="3">
    <source>
        <dbReference type="Proteomes" id="UP000554482"/>
    </source>
</evidence>
<proteinExistence type="predicted"/>